<feature type="compositionally biased region" description="Acidic residues" evidence="8">
    <location>
        <begin position="255"/>
        <end position="269"/>
    </location>
</feature>
<feature type="compositionally biased region" description="Polar residues" evidence="8">
    <location>
        <begin position="219"/>
        <end position="228"/>
    </location>
</feature>
<keyword evidence="6" id="KW-0137">Centromere</keyword>
<dbReference type="Pfam" id="PF09496">
    <property type="entry name" value="CENP-O"/>
    <property type="match status" value="1"/>
</dbReference>
<gene>
    <name evidence="9" type="ORF">PV04_01317</name>
</gene>
<keyword evidence="7" id="KW-0175">Coiled coil</keyword>
<evidence type="ECO:0000313" key="9">
    <source>
        <dbReference type="EMBL" id="KIW73180.1"/>
    </source>
</evidence>
<keyword evidence="4" id="KW-0158">Chromosome</keyword>
<reference evidence="9 10" key="1">
    <citation type="submission" date="2015-01" db="EMBL/GenBank/DDBJ databases">
        <title>The Genome Sequence of Capronia semiimmersa CBS27337.</title>
        <authorList>
            <consortium name="The Broad Institute Genomics Platform"/>
            <person name="Cuomo C."/>
            <person name="de Hoog S."/>
            <person name="Gorbushina A."/>
            <person name="Stielow B."/>
            <person name="Teixiera M."/>
            <person name="Abouelleil A."/>
            <person name="Chapman S.B."/>
            <person name="Priest M."/>
            <person name="Young S.K."/>
            <person name="Wortman J."/>
            <person name="Nusbaum C."/>
            <person name="Birren B."/>
        </authorList>
    </citation>
    <scope>NUCLEOTIDE SEQUENCE [LARGE SCALE GENOMIC DNA]</scope>
    <source>
        <strain evidence="9 10">CBS 27337</strain>
    </source>
</reference>
<dbReference type="PANTHER" id="PTHR14582:SF1">
    <property type="entry name" value="CENTROMERE PROTEIN O"/>
    <property type="match status" value="1"/>
</dbReference>
<organism evidence="9 10">
    <name type="scientific">Phialophora macrospora</name>
    <dbReference type="NCBI Taxonomy" id="1851006"/>
    <lineage>
        <taxon>Eukaryota</taxon>
        <taxon>Fungi</taxon>
        <taxon>Dikarya</taxon>
        <taxon>Ascomycota</taxon>
        <taxon>Pezizomycotina</taxon>
        <taxon>Eurotiomycetes</taxon>
        <taxon>Chaetothyriomycetidae</taxon>
        <taxon>Chaetothyriales</taxon>
        <taxon>Herpotrichiellaceae</taxon>
        <taxon>Phialophora</taxon>
    </lineage>
</organism>
<evidence type="ECO:0000256" key="3">
    <source>
        <dbReference type="ARBA" id="ARBA00007321"/>
    </source>
</evidence>
<comment type="similarity">
    <text evidence="3">Belongs to the CENP-O/MCM21 family.</text>
</comment>
<evidence type="ECO:0000256" key="7">
    <source>
        <dbReference type="SAM" id="Coils"/>
    </source>
</evidence>
<keyword evidence="10" id="KW-1185">Reference proteome</keyword>
<sequence length="379" mass="42271">MSDLLDDEIAQVRAEIQALTQQRKLLTSSLLSSTKVQSRLSDTPPRSTTHPENDGTPLNIANAQEHNQSNIHRLAFGVTAFPFIDPSPELQSKNPLLGIRIDICNRHGKFDSSYYIFCVRANDGGQELRIHRHTIPALVPLEQYERVYLPLSSPAREEDEGYVGSDGAENAEAEARKQDLHTLVSRVRYDLVSWRLRKDAAEWLKEELGLSRQGRNGEGANSQNSAQSDGGEGSKMRESAGSNSGHGDNDHDSDPDTEMTDGDSDEDDEPTGRFNIDSLTTLEVDARQLRIIWSDDRVGRLKISDDGKVEKAVVIGEDGNRARNIERILMGDGTDGCSVKQLLERLEMVYKKSKERKVREIATNPNVPRAVEGKRKRKS</sequence>
<dbReference type="STRING" id="5601.A0A0D2G2X1"/>
<evidence type="ECO:0000256" key="1">
    <source>
        <dbReference type="ARBA" id="ARBA00004123"/>
    </source>
</evidence>
<comment type="subcellular location">
    <subcellularLocation>
        <location evidence="2">Chromosome</location>
        <location evidence="2">Centromere</location>
    </subcellularLocation>
    <subcellularLocation>
        <location evidence="1">Nucleus</location>
    </subcellularLocation>
</comment>
<dbReference type="InterPro" id="IPR018464">
    <property type="entry name" value="CENP-O"/>
</dbReference>
<name>A0A0D2G2X1_9EURO</name>
<feature type="region of interest" description="Disordered" evidence="8">
    <location>
        <begin position="36"/>
        <end position="57"/>
    </location>
</feature>
<feature type="compositionally biased region" description="Polar residues" evidence="8">
    <location>
        <begin position="40"/>
        <end position="50"/>
    </location>
</feature>
<dbReference type="HOGENOM" id="CLU_042556_0_0_1"/>
<evidence type="ECO:0008006" key="11">
    <source>
        <dbReference type="Google" id="ProtNLM"/>
    </source>
</evidence>
<evidence type="ECO:0000256" key="6">
    <source>
        <dbReference type="ARBA" id="ARBA00023328"/>
    </source>
</evidence>
<dbReference type="PANTHER" id="PTHR14582">
    <property type="entry name" value="INNER KINETOCHORE SUBUNIT MAL2"/>
    <property type="match status" value="1"/>
</dbReference>
<dbReference type="AlphaFoldDB" id="A0A0D2G2X1"/>
<evidence type="ECO:0000256" key="5">
    <source>
        <dbReference type="ARBA" id="ARBA00023242"/>
    </source>
</evidence>
<feature type="coiled-coil region" evidence="7">
    <location>
        <begin position="2"/>
        <end position="29"/>
    </location>
</feature>
<evidence type="ECO:0000256" key="2">
    <source>
        <dbReference type="ARBA" id="ARBA00004584"/>
    </source>
</evidence>
<evidence type="ECO:0000313" key="10">
    <source>
        <dbReference type="Proteomes" id="UP000054266"/>
    </source>
</evidence>
<dbReference type="Proteomes" id="UP000054266">
    <property type="component" value="Unassembled WGS sequence"/>
</dbReference>
<evidence type="ECO:0000256" key="8">
    <source>
        <dbReference type="SAM" id="MobiDB-lite"/>
    </source>
</evidence>
<dbReference type="GO" id="GO:0031511">
    <property type="term" value="C:Mis6-Sim4 complex"/>
    <property type="evidence" value="ECO:0007669"/>
    <property type="project" value="TreeGrafter"/>
</dbReference>
<accession>A0A0D2G2X1</accession>
<proteinExistence type="inferred from homology"/>
<keyword evidence="5" id="KW-0539">Nucleus</keyword>
<feature type="region of interest" description="Disordered" evidence="8">
    <location>
        <begin position="213"/>
        <end position="275"/>
    </location>
</feature>
<evidence type="ECO:0000256" key="4">
    <source>
        <dbReference type="ARBA" id="ARBA00022454"/>
    </source>
</evidence>
<dbReference type="GO" id="GO:0005634">
    <property type="term" value="C:nucleus"/>
    <property type="evidence" value="ECO:0007669"/>
    <property type="project" value="UniProtKB-SubCell"/>
</dbReference>
<protein>
    <recommendedName>
        <fullName evidence="11">Cenp-O kinetochore centromere component</fullName>
    </recommendedName>
</protein>
<dbReference type="EMBL" id="KN846956">
    <property type="protein sequence ID" value="KIW73180.1"/>
    <property type="molecule type" value="Genomic_DNA"/>
</dbReference>